<evidence type="ECO:0000256" key="7">
    <source>
        <dbReference type="RuleBase" id="RU363032"/>
    </source>
</evidence>
<evidence type="ECO:0000313" key="11">
    <source>
        <dbReference type="Proteomes" id="UP000642070"/>
    </source>
</evidence>
<accession>A0A917X1A1</accession>
<reference evidence="10" key="1">
    <citation type="journal article" date="2014" name="Int. J. Syst. Evol. Microbiol.">
        <title>Complete genome sequence of Corynebacterium casei LMG S-19264T (=DSM 44701T), isolated from a smear-ripened cheese.</title>
        <authorList>
            <consortium name="US DOE Joint Genome Institute (JGI-PGF)"/>
            <person name="Walter F."/>
            <person name="Albersmeier A."/>
            <person name="Kalinowski J."/>
            <person name="Ruckert C."/>
        </authorList>
    </citation>
    <scope>NUCLEOTIDE SEQUENCE</scope>
    <source>
        <strain evidence="10">JCM 19831</strain>
    </source>
</reference>
<dbReference type="Proteomes" id="UP000642070">
    <property type="component" value="Unassembled WGS sequence"/>
</dbReference>
<dbReference type="PROSITE" id="PS50928">
    <property type="entry name" value="ABC_TM1"/>
    <property type="match status" value="1"/>
</dbReference>
<dbReference type="SUPFAM" id="SSF161098">
    <property type="entry name" value="MetI-like"/>
    <property type="match status" value="1"/>
</dbReference>
<organism evidence="10 11">
    <name type="scientific">Dactylosporangium sucinum</name>
    <dbReference type="NCBI Taxonomy" id="1424081"/>
    <lineage>
        <taxon>Bacteria</taxon>
        <taxon>Bacillati</taxon>
        <taxon>Actinomycetota</taxon>
        <taxon>Actinomycetes</taxon>
        <taxon>Micromonosporales</taxon>
        <taxon>Micromonosporaceae</taxon>
        <taxon>Dactylosporangium</taxon>
    </lineage>
</organism>
<dbReference type="Pfam" id="PF00528">
    <property type="entry name" value="BPD_transp_1"/>
    <property type="match status" value="1"/>
</dbReference>
<feature type="transmembrane region" description="Helical" evidence="7">
    <location>
        <begin position="170"/>
        <end position="190"/>
    </location>
</feature>
<feature type="transmembrane region" description="Helical" evidence="7">
    <location>
        <begin position="134"/>
        <end position="158"/>
    </location>
</feature>
<dbReference type="RefSeq" id="WP_190253515.1">
    <property type="nucleotide sequence ID" value="NZ_BMPI01000034.1"/>
</dbReference>
<keyword evidence="5 7" id="KW-1133">Transmembrane helix</keyword>
<evidence type="ECO:0000256" key="6">
    <source>
        <dbReference type="ARBA" id="ARBA00023136"/>
    </source>
</evidence>
<feature type="region of interest" description="Disordered" evidence="8">
    <location>
        <begin position="1"/>
        <end position="25"/>
    </location>
</feature>
<protein>
    <submittedName>
        <fullName evidence="10">Sugar ABC transporter permease</fullName>
    </submittedName>
</protein>
<evidence type="ECO:0000256" key="4">
    <source>
        <dbReference type="ARBA" id="ARBA00022692"/>
    </source>
</evidence>
<feature type="transmembrane region" description="Helical" evidence="7">
    <location>
        <begin position="103"/>
        <end position="122"/>
    </location>
</feature>
<feature type="transmembrane region" description="Helical" evidence="7">
    <location>
        <begin position="35"/>
        <end position="57"/>
    </location>
</feature>
<keyword evidence="2 7" id="KW-0813">Transport</keyword>
<dbReference type="GO" id="GO:0005886">
    <property type="term" value="C:plasma membrane"/>
    <property type="evidence" value="ECO:0007669"/>
    <property type="project" value="UniProtKB-SubCell"/>
</dbReference>
<dbReference type="Gene3D" id="1.10.3720.10">
    <property type="entry name" value="MetI-like"/>
    <property type="match status" value="1"/>
</dbReference>
<keyword evidence="11" id="KW-1185">Reference proteome</keyword>
<dbReference type="AlphaFoldDB" id="A0A917X1A1"/>
<gene>
    <name evidence="10" type="ORF">GCM10007977_062080</name>
</gene>
<dbReference type="EMBL" id="BMPI01000034">
    <property type="protein sequence ID" value="GGM51974.1"/>
    <property type="molecule type" value="Genomic_DNA"/>
</dbReference>
<evidence type="ECO:0000256" key="8">
    <source>
        <dbReference type="SAM" id="MobiDB-lite"/>
    </source>
</evidence>
<dbReference type="PANTHER" id="PTHR43744">
    <property type="entry name" value="ABC TRANSPORTER PERMEASE PROTEIN MG189-RELATED-RELATED"/>
    <property type="match status" value="1"/>
</dbReference>
<sequence length="306" mass="33260">MTTTVAGSSVNAPGPLVSPGPAARTTGNRRLPRQLLFTSVLFVFGVYFLAPVLWLAIASTKDTGDLYGTFGFWFGRRFALGSQLADLFTNDDSIYLRWLANSALYSLVGAAVATLFAGACGYAMAKYEFRGRELAFSVVLGGVLVPGTALAIPLYLLLSEVGMANTYWSVLLPSMVSPFGVYLSRIYAAASVPDELLASARVDGAGELRTFVSIALRLMSPGLVTVFLFQFVAIWNNFLLPLVMLSDEHTYPVTLGLYTWNSQVTHYPEYFSLTIIGSLVSVIPLVIAFLMLQRFWRNDLGAGAIK</sequence>
<evidence type="ECO:0000259" key="9">
    <source>
        <dbReference type="PROSITE" id="PS50928"/>
    </source>
</evidence>
<feature type="domain" description="ABC transmembrane type-1" evidence="9">
    <location>
        <begin position="99"/>
        <end position="291"/>
    </location>
</feature>
<dbReference type="InterPro" id="IPR000515">
    <property type="entry name" value="MetI-like"/>
</dbReference>
<dbReference type="InterPro" id="IPR035906">
    <property type="entry name" value="MetI-like_sf"/>
</dbReference>
<reference evidence="10" key="2">
    <citation type="submission" date="2020-09" db="EMBL/GenBank/DDBJ databases">
        <authorList>
            <person name="Sun Q."/>
            <person name="Ohkuma M."/>
        </authorList>
    </citation>
    <scope>NUCLEOTIDE SEQUENCE</scope>
    <source>
        <strain evidence="10">JCM 19831</strain>
    </source>
</reference>
<proteinExistence type="inferred from homology"/>
<comment type="caution">
    <text evidence="10">The sequence shown here is derived from an EMBL/GenBank/DDBJ whole genome shotgun (WGS) entry which is preliminary data.</text>
</comment>
<dbReference type="PANTHER" id="PTHR43744:SF12">
    <property type="entry name" value="ABC TRANSPORTER PERMEASE PROTEIN MG189-RELATED"/>
    <property type="match status" value="1"/>
</dbReference>
<keyword evidence="4 7" id="KW-0812">Transmembrane</keyword>
<feature type="transmembrane region" description="Helical" evidence="7">
    <location>
        <begin position="270"/>
        <end position="292"/>
    </location>
</feature>
<comment type="subcellular location">
    <subcellularLocation>
        <location evidence="1 7">Cell membrane</location>
        <topology evidence="1 7">Multi-pass membrane protein</topology>
    </subcellularLocation>
</comment>
<keyword evidence="6 7" id="KW-0472">Membrane</keyword>
<evidence type="ECO:0000256" key="2">
    <source>
        <dbReference type="ARBA" id="ARBA00022448"/>
    </source>
</evidence>
<keyword evidence="3" id="KW-1003">Cell membrane</keyword>
<evidence type="ECO:0000256" key="1">
    <source>
        <dbReference type="ARBA" id="ARBA00004651"/>
    </source>
</evidence>
<evidence type="ECO:0000256" key="3">
    <source>
        <dbReference type="ARBA" id="ARBA00022475"/>
    </source>
</evidence>
<evidence type="ECO:0000313" key="10">
    <source>
        <dbReference type="EMBL" id="GGM51974.1"/>
    </source>
</evidence>
<evidence type="ECO:0000256" key="5">
    <source>
        <dbReference type="ARBA" id="ARBA00022989"/>
    </source>
</evidence>
<feature type="transmembrane region" description="Helical" evidence="7">
    <location>
        <begin position="211"/>
        <end position="235"/>
    </location>
</feature>
<dbReference type="GO" id="GO:0055085">
    <property type="term" value="P:transmembrane transport"/>
    <property type="evidence" value="ECO:0007669"/>
    <property type="project" value="InterPro"/>
</dbReference>
<dbReference type="CDD" id="cd06261">
    <property type="entry name" value="TM_PBP2"/>
    <property type="match status" value="1"/>
</dbReference>
<name>A0A917X1A1_9ACTN</name>
<feature type="compositionally biased region" description="Polar residues" evidence="8">
    <location>
        <begin position="1"/>
        <end position="11"/>
    </location>
</feature>
<comment type="similarity">
    <text evidence="7">Belongs to the binding-protein-dependent transport system permease family.</text>
</comment>